<evidence type="ECO:0000313" key="1">
    <source>
        <dbReference type="EMBL" id="KAL2044865.1"/>
    </source>
</evidence>
<protein>
    <submittedName>
        <fullName evidence="1">Uncharacterized protein</fullName>
    </submittedName>
</protein>
<evidence type="ECO:0000313" key="2">
    <source>
        <dbReference type="Proteomes" id="UP001590950"/>
    </source>
</evidence>
<dbReference type="EMBL" id="JBEFKJ010000008">
    <property type="protein sequence ID" value="KAL2044865.1"/>
    <property type="molecule type" value="Genomic_DNA"/>
</dbReference>
<accession>A0ABR4AI67</accession>
<name>A0ABR4AI67_9LECA</name>
<proteinExistence type="predicted"/>
<comment type="caution">
    <text evidence="1">The sequence shown here is derived from an EMBL/GenBank/DDBJ whole genome shotgun (WGS) entry which is preliminary data.</text>
</comment>
<keyword evidence="2" id="KW-1185">Reference proteome</keyword>
<reference evidence="1 2" key="1">
    <citation type="submission" date="2024-09" db="EMBL/GenBank/DDBJ databases">
        <title>Rethinking Asexuality: The Enigmatic Case of Functional Sexual Genes in Lepraria (Stereocaulaceae).</title>
        <authorList>
            <person name="Doellman M."/>
            <person name="Sun Y."/>
            <person name="Barcenas-Pena A."/>
            <person name="Lumbsch H.T."/>
            <person name="Grewe F."/>
        </authorList>
    </citation>
    <scope>NUCLEOTIDE SEQUENCE [LARGE SCALE GENOMIC DNA]</scope>
    <source>
        <strain evidence="1 2">Mercado 3170</strain>
    </source>
</reference>
<sequence>MEGRLLYLIRTSVPTANTNPWQITNNLSTLGFPLSHTQIDEGRKWFPLSEADRLGDPFASQVEDCRMGVSRTTRRIIKAGWTEWCVHSINLEVPDYPSPQYAESAKVIVVRYNNDYDFGIPTLATEARRLEMTLESDKLWRVTNNHLGIPGVPIASGSVPTSPLSILNSYFLRQHGPPNRVSVLEYLPTLMADHQFESTPGLSDWRVHCVQDDGYTSGKGSETHWVEGAIVYIVRYQIRSQK</sequence>
<gene>
    <name evidence="1" type="ORF">N7G274_002640</name>
</gene>
<dbReference type="Proteomes" id="UP001590950">
    <property type="component" value="Unassembled WGS sequence"/>
</dbReference>
<organism evidence="1 2">
    <name type="scientific">Stereocaulon virgatum</name>
    <dbReference type="NCBI Taxonomy" id="373712"/>
    <lineage>
        <taxon>Eukaryota</taxon>
        <taxon>Fungi</taxon>
        <taxon>Dikarya</taxon>
        <taxon>Ascomycota</taxon>
        <taxon>Pezizomycotina</taxon>
        <taxon>Lecanoromycetes</taxon>
        <taxon>OSLEUM clade</taxon>
        <taxon>Lecanoromycetidae</taxon>
        <taxon>Lecanorales</taxon>
        <taxon>Lecanorineae</taxon>
        <taxon>Stereocaulaceae</taxon>
        <taxon>Stereocaulon</taxon>
    </lineage>
</organism>